<dbReference type="AlphaFoldDB" id="A0AAE1AZG9"/>
<gene>
    <name evidence="1" type="ORF">RRG08_037496</name>
</gene>
<accession>A0AAE1AZG9</accession>
<dbReference type="Proteomes" id="UP001283361">
    <property type="component" value="Unassembled WGS sequence"/>
</dbReference>
<proteinExistence type="predicted"/>
<sequence>MMHVQKACYFNNRERKTPARCRIRKCQAKADIPPLGATRRDIPNSPSFSMRLSLILHTLDTDLIFEDEISQVILDVDV</sequence>
<evidence type="ECO:0000313" key="2">
    <source>
        <dbReference type="Proteomes" id="UP001283361"/>
    </source>
</evidence>
<comment type="caution">
    <text evidence="1">The sequence shown here is derived from an EMBL/GenBank/DDBJ whole genome shotgun (WGS) entry which is preliminary data.</text>
</comment>
<organism evidence="1 2">
    <name type="scientific">Elysia crispata</name>
    <name type="common">lettuce slug</name>
    <dbReference type="NCBI Taxonomy" id="231223"/>
    <lineage>
        <taxon>Eukaryota</taxon>
        <taxon>Metazoa</taxon>
        <taxon>Spiralia</taxon>
        <taxon>Lophotrochozoa</taxon>
        <taxon>Mollusca</taxon>
        <taxon>Gastropoda</taxon>
        <taxon>Heterobranchia</taxon>
        <taxon>Euthyneura</taxon>
        <taxon>Panpulmonata</taxon>
        <taxon>Sacoglossa</taxon>
        <taxon>Placobranchoidea</taxon>
        <taxon>Plakobranchidae</taxon>
        <taxon>Elysia</taxon>
    </lineage>
</organism>
<name>A0AAE1AZG9_9GAST</name>
<keyword evidence="2" id="KW-1185">Reference proteome</keyword>
<protein>
    <submittedName>
        <fullName evidence="1">Uncharacterized protein</fullName>
    </submittedName>
</protein>
<evidence type="ECO:0000313" key="1">
    <source>
        <dbReference type="EMBL" id="KAK3796732.1"/>
    </source>
</evidence>
<reference evidence="1" key="1">
    <citation type="journal article" date="2023" name="G3 (Bethesda)">
        <title>A reference genome for the long-term kleptoplast-retaining sea slug Elysia crispata morphotype clarki.</title>
        <authorList>
            <person name="Eastman K.E."/>
            <person name="Pendleton A.L."/>
            <person name="Shaikh M.A."/>
            <person name="Suttiyut T."/>
            <person name="Ogas R."/>
            <person name="Tomko P."/>
            <person name="Gavelis G."/>
            <person name="Widhalm J.R."/>
            <person name="Wisecaver J.H."/>
        </authorList>
    </citation>
    <scope>NUCLEOTIDE SEQUENCE</scope>
    <source>
        <strain evidence="1">ECLA1</strain>
    </source>
</reference>
<dbReference type="EMBL" id="JAWDGP010000851">
    <property type="protein sequence ID" value="KAK3796732.1"/>
    <property type="molecule type" value="Genomic_DNA"/>
</dbReference>